<keyword evidence="3" id="KW-1185">Reference proteome</keyword>
<organism evidence="2 3">
    <name type="scientific">Brugia timori</name>
    <dbReference type="NCBI Taxonomy" id="42155"/>
    <lineage>
        <taxon>Eukaryota</taxon>
        <taxon>Metazoa</taxon>
        <taxon>Ecdysozoa</taxon>
        <taxon>Nematoda</taxon>
        <taxon>Chromadorea</taxon>
        <taxon>Rhabditida</taxon>
        <taxon>Spirurina</taxon>
        <taxon>Spiruromorpha</taxon>
        <taxon>Filarioidea</taxon>
        <taxon>Onchocercidae</taxon>
        <taxon>Brugia</taxon>
    </lineage>
</organism>
<dbReference type="EMBL" id="UZAG01006186">
    <property type="protein sequence ID" value="VDO18309.1"/>
    <property type="molecule type" value="Genomic_DNA"/>
</dbReference>
<gene>
    <name evidence="2" type="ORF">BTMF_LOCUS5635</name>
</gene>
<feature type="region of interest" description="Disordered" evidence="1">
    <location>
        <begin position="43"/>
        <end position="88"/>
    </location>
</feature>
<sequence length="134" mass="14906">MIDRKLSMFTRKKNSNHQDSTHMVQNHISKDFDHKMDAISRSGQYATISEGIEPKDYDPAEGGEIPSPLSSISNPKRKSTGEDDFDVHAKKSLSLRNRKLSFAGLSIGSGGSVETIQMQNNVQIYTKTANYKVS</sequence>
<evidence type="ECO:0000256" key="1">
    <source>
        <dbReference type="SAM" id="MobiDB-lite"/>
    </source>
</evidence>
<dbReference type="AlphaFoldDB" id="A0A3P7TEF3"/>
<protein>
    <submittedName>
        <fullName evidence="2">Uncharacterized protein</fullName>
    </submittedName>
</protein>
<evidence type="ECO:0000313" key="3">
    <source>
        <dbReference type="Proteomes" id="UP000280834"/>
    </source>
</evidence>
<reference evidence="2 3" key="1">
    <citation type="submission" date="2018-11" db="EMBL/GenBank/DDBJ databases">
        <authorList>
            <consortium name="Pathogen Informatics"/>
        </authorList>
    </citation>
    <scope>NUCLEOTIDE SEQUENCE [LARGE SCALE GENOMIC DNA]</scope>
</reference>
<accession>A0A3P7TEF3</accession>
<dbReference type="Proteomes" id="UP000280834">
    <property type="component" value="Unassembled WGS sequence"/>
</dbReference>
<feature type="region of interest" description="Disordered" evidence="1">
    <location>
        <begin position="1"/>
        <end position="21"/>
    </location>
</feature>
<proteinExistence type="predicted"/>
<name>A0A3P7TEF3_9BILA</name>
<evidence type="ECO:0000313" key="2">
    <source>
        <dbReference type="EMBL" id="VDO18309.1"/>
    </source>
</evidence>